<keyword evidence="7" id="KW-0560">Oxidoreductase</keyword>
<dbReference type="InterPro" id="IPR040165">
    <property type="entry name" value="Diminuto-like"/>
</dbReference>
<evidence type="ECO:0000256" key="5">
    <source>
        <dbReference type="ARBA" id="ARBA00022692"/>
    </source>
</evidence>
<dbReference type="SUPFAM" id="SSF56176">
    <property type="entry name" value="FAD-binding/transporter-associated domain-like"/>
    <property type="match status" value="1"/>
</dbReference>
<sequence>MHGESLLEYVLINYRWVFVVFFLLPCTVLGKIWSVFEKSLWSRNSGIEHEKKLSNIQRQIRYRNKHAPDQVMCTARPSWRSMTIADMVYKKYMFNVNVHLDGIISIDAKTRIVRVEPGITMGQLIPILIESGWTVPVALDMEDLTIGGLIMGIGLESSSHKFGLFHESCIRYELITANGELIICSKSVNTDIFESVPYSYGTLGFLTAVDIRIIPAKKYVKLKYRPIRTLEKMESRLIVETSDLEHNDFVELLIYNKDEGVLMTGKMTDGHRDTEKNVNRIGRFYKPWFFKHVESFLITWKIGEEYIPLKDYYFRHNKSLFWEIQDIIPFGNHPVFRYLLGWLMPANVALLKLTQTNTIKQLYDKHHCIDDFILPIKCLKKSVQKFHTTLNIYPIWVCPAVLRPGKGLMHSHTPVDNMFVDIGLYGEPKVSKYNSTVLRDLEIFVLKLKGFKMMYVGTYLNIDEFKTMFDHRLYDQIRQHLGCKSKFPEVYDKVNRKARV</sequence>
<dbReference type="PROSITE" id="PS51387">
    <property type="entry name" value="FAD_PCMH"/>
    <property type="match status" value="1"/>
</dbReference>
<evidence type="ECO:0000256" key="3">
    <source>
        <dbReference type="ARBA" id="ARBA00011738"/>
    </source>
</evidence>
<evidence type="ECO:0000256" key="12">
    <source>
        <dbReference type="SAM" id="Phobius"/>
    </source>
</evidence>
<gene>
    <name evidence="14" type="primary">Dhcr24_1</name>
    <name evidence="14" type="ORF">g.151643</name>
</gene>
<comment type="subunit">
    <text evidence="3">Homodimer.</text>
</comment>
<dbReference type="InterPro" id="IPR006094">
    <property type="entry name" value="Oxid_FAD_bind_N"/>
</dbReference>
<keyword evidence="9" id="KW-0576">Peroxisome</keyword>
<comment type="catalytic activity">
    <reaction evidence="10">
        <text>lanosterol + NADPH + H(+) = 24,25-dihydrolanosterol + NADP(+)</text>
        <dbReference type="Rhea" id="RHEA:33919"/>
        <dbReference type="ChEBI" id="CHEBI:15378"/>
        <dbReference type="ChEBI" id="CHEBI:16521"/>
        <dbReference type="ChEBI" id="CHEBI:28113"/>
        <dbReference type="ChEBI" id="CHEBI:57783"/>
        <dbReference type="ChEBI" id="CHEBI:58349"/>
    </reaction>
    <physiologicalReaction direction="left-to-right" evidence="10">
        <dbReference type="Rhea" id="RHEA:33920"/>
    </physiologicalReaction>
</comment>
<keyword evidence="5 12" id="KW-0812">Transmembrane</keyword>
<evidence type="ECO:0000256" key="2">
    <source>
        <dbReference type="ARBA" id="ARBA00004275"/>
    </source>
</evidence>
<dbReference type="GO" id="GO:0071949">
    <property type="term" value="F:FAD binding"/>
    <property type="evidence" value="ECO:0007669"/>
    <property type="project" value="InterPro"/>
</dbReference>
<protein>
    <recommendedName>
        <fullName evidence="4">Delta(24)-sterol reductase</fullName>
        <ecNumber evidence="4">1.3.1.72</ecNumber>
    </recommendedName>
</protein>
<evidence type="ECO:0000256" key="1">
    <source>
        <dbReference type="ARBA" id="ARBA00004167"/>
    </source>
</evidence>
<evidence type="ECO:0000259" key="13">
    <source>
        <dbReference type="PROSITE" id="PS51387"/>
    </source>
</evidence>
<keyword evidence="8 12" id="KW-0472">Membrane</keyword>
<dbReference type="EC" id="1.3.1.72" evidence="4"/>
<feature type="transmembrane region" description="Helical" evidence="12">
    <location>
        <begin position="12"/>
        <end position="33"/>
    </location>
</feature>
<dbReference type="Gene3D" id="3.30.465.10">
    <property type="match status" value="1"/>
</dbReference>
<evidence type="ECO:0000256" key="4">
    <source>
        <dbReference type="ARBA" id="ARBA00012405"/>
    </source>
</evidence>
<proteinExistence type="predicted"/>
<dbReference type="InterPro" id="IPR016169">
    <property type="entry name" value="FAD-bd_PCMH_sub2"/>
</dbReference>
<dbReference type="InterPro" id="IPR036318">
    <property type="entry name" value="FAD-bd_PCMH-like_sf"/>
</dbReference>
<dbReference type="PANTHER" id="PTHR10801">
    <property type="entry name" value="24-DEHYDROCHOLESTEROL REDUCTASE"/>
    <property type="match status" value="1"/>
</dbReference>
<organism evidence="14">
    <name type="scientific">Schizaphis graminum</name>
    <name type="common">Green bug aphid</name>
    <dbReference type="NCBI Taxonomy" id="13262"/>
    <lineage>
        <taxon>Eukaryota</taxon>
        <taxon>Metazoa</taxon>
        <taxon>Ecdysozoa</taxon>
        <taxon>Arthropoda</taxon>
        <taxon>Hexapoda</taxon>
        <taxon>Insecta</taxon>
        <taxon>Pterygota</taxon>
        <taxon>Neoptera</taxon>
        <taxon>Paraneoptera</taxon>
        <taxon>Hemiptera</taxon>
        <taxon>Sternorrhyncha</taxon>
        <taxon>Aphidomorpha</taxon>
        <taxon>Aphidoidea</taxon>
        <taxon>Aphididae</taxon>
        <taxon>Aphidini</taxon>
        <taxon>Schizaphis</taxon>
    </lineage>
</organism>
<evidence type="ECO:0000256" key="11">
    <source>
        <dbReference type="ARBA" id="ARBA00052927"/>
    </source>
</evidence>
<keyword evidence="6 12" id="KW-1133">Transmembrane helix</keyword>
<dbReference type="GO" id="GO:0050614">
    <property type="term" value="F:Delta24-sterol reductase activity"/>
    <property type="evidence" value="ECO:0007669"/>
    <property type="project" value="UniProtKB-EC"/>
</dbReference>
<accession>A0A2S2NVD7</accession>
<evidence type="ECO:0000256" key="6">
    <source>
        <dbReference type="ARBA" id="ARBA00022989"/>
    </source>
</evidence>
<dbReference type="GO" id="GO:0008202">
    <property type="term" value="P:steroid metabolic process"/>
    <property type="evidence" value="ECO:0007669"/>
    <property type="project" value="TreeGrafter"/>
</dbReference>
<evidence type="ECO:0000256" key="10">
    <source>
        <dbReference type="ARBA" id="ARBA00051033"/>
    </source>
</evidence>
<evidence type="ECO:0000256" key="9">
    <source>
        <dbReference type="ARBA" id="ARBA00023140"/>
    </source>
</evidence>
<dbReference type="EMBL" id="GGMR01008562">
    <property type="protein sequence ID" value="MBY21181.1"/>
    <property type="molecule type" value="Transcribed_RNA"/>
</dbReference>
<dbReference type="GO" id="GO:0005777">
    <property type="term" value="C:peroxisome"/>
    <property type="evidence" value="ECO:0007669"/>
    <property type="project" value="UniProtKB-SubCell"/>
</dbReference>
<evidence type="ECO:0000313" key="14">
    <source>
        <dbReference type="EMBL" id="MBY21181.1"/>
    </source>
</evidence>
<dbReference type="Pfam" id="PF01565">
    <property type="entry name" value="FAD_binding_4"/>
    <property type="match status" value="1"/>
</dbReference>
<dbReference type="PANTHER" id="PTHR10801:SF0">
    <property type="entry name" value="DELTA(24)-STEROL REDUCTASE"/>
    <property type="match status" value="1"/>
</dbReference>
<comment type="catalytic activity">
    <reaction evidence="11">
        <text>5alpha-cholest-8-en-3beta-ol + NADP(+) = zymosterol + NADPH + H(+)</text>
        <dbReference type="Rhea" id="RHEA:36399"/>
        <dbReference type="ChEBI" id="CHEBI:15378"/>
        <dbReference type="ChEBI" id="CHEBI:16608"/>
        <dbReference type="ChEBI" id="CHEBI:18252"/>
        <dbReference type="ChEBI" id="CHEBI:57783"/>
        <dbReference type="ChEBI" id="CHEBI:58349"/>
        <dbReference type="EC" id="1.3.1.72"/>
    </reaction>
    <physiologicalReaction direction="right-to-left" evidence="11">
        <dbReference type="Rhea" id="RHEA:36401"/>
    </physiologicalReaction>
</comment>
<reference evidence="14" key="1">
    <citation type="submission" date="2018-04" db="EMBL/GenBank/DDBJ databases">
        <title>Transcriptome of Schizaphis graminum biotype I.</title>
        <authorList>
            <person name="Scully E.D."/>
            <person name="Geib S.M."/>
            <person name="Palmer N.A."/>
            <person name="Koch K."/>
            <person name="Bradshaw J."/>
            <person name="Heng-Moss T."/>
            <person name="Sarath G."/>
        </authorList>
    </citation>
    <scope>NUCLEOTIDE SEQUENCE</scope>
</reference>
<evidence type="ECO:0000256" key="7">
    <source>
        <dbReference type="ARBA" id="ARBA00023002"/>
    </source>
</evidence>
<dbReference type="InterPro" id="IPR016166">
    <property type="entry name" value="FAD-bd_PCMH"/>
</dbReference>
<feature type="domain" description="FAD-binding PCMH-type" evidence="13">
    <location>
        <begin position="99"/>
        <end position="216"/>
    </location>
</feature>
<dbReference type="GO" id="GO:0000246">
    <property type="term" value="F:Delta24(24-1) sterol reductase activity"/>
    <property type="evidence" value="ECO:0007669"/>
    <property type="project" value="TreeGrafter"/>
</dbReference>
<dbReference type="AlphaFoldDB" id="A0A2S2NVD7"/>
<comment type="subcellular location">
    <subcellularLocation>
        <location evidence="1">Membrane</location>
        <topology evidence="1">Single-pass membrane protein</topology>
    </subcellularLocation>
    <subcellularLocation>
        <location evidence="2">Peroxisome</location>
    </subcellularLocation>
</comment>
<dbReference type="GO" id="GO:0016020">
    <property type="term" value="C:membrane"/>
    <property type="evidence" value="ECO:0007669"/>
    <property type="project" value="UniProtKB-SubCell"/>
</dbReference>
<name>A0A2S2NVD7_SCHGA</name>
<evidence type="ECO:0000256" key="8">
    <source>
        <dbReference type="ARBA" id="ARBA00023136"/>
    </source>
</evidence>